<reference evidence="3" key="1">
    <citation type="journal article" date="2009" name="Nature">
        <title>Genome sequence and analysis of the Irish potato famine pathogen Phytophthora infestans.</title>
        <authorList>
            <consortium name="The Broad Institute Genome Sequencing Platform"/>
            <person name="Haas B.J."/>
            <person name="Kamoun S."/>
            <person name="Zody M.C."/>
            <person name="Jiang R.H."/>
            <person name="Handsaker R.E."/>
            <person name="Cano L.M."/>
            <person name="Grabherr M."/>
            <person name="Kodira C.D."/>
            <person name="Raffaele S."/>
            <person name="Torto-Alalibo T."/>
            <person name="Bozkurt T.O."/>
            <person name="Ah-Fong A.M."/>
            <person name="Alvarado L."/>
            <person name="Anderson V.L."/>
            <person name="Armstrong M.R."/>
            <person name="Avrova A."/>
            <person name="Baxter L."/>
            <person name="Beynon J."/>
            <person name="Boevink P.C."/>
            <person name="Bollmann S.R."/>
            <person name="Bos J.I."/>
            <person name="Bulone V."/>
            <person name="Cai G."/>
            <person name="Cakir C."/>
            <person name="Carrington J.C."/>
            <person name="Chawner M."/>
            <person name="Conti L."/>
            <person name="Costanzo S."/>
            <person name="Ewan R."/>
            <person name="Fahlgren N."/>
            <person name="Fischbach M.A."/>
            <person name="Fugelstad J."/>
            <person name="Gilroy E.M."/>
            <person name="Gnerre S."/>
            <person name="Green P.J."/>
            <person name="Grenville-Briggs L.J."/>
            <person name="Griffith J."/>
            <person name="Grunwald N.J."/>
            <person name="Horn K."/>
            <person name="Horner N.R."/>
            <person name="Hu C.H."/>
            <person name="Huitema E."/>
            <person name="Jeong D.H."/>
            <person name="Jones A.M."/>
            <person name="Jones J.D."/>
            <person name="Jones R.W."/>
            <person name="Karlsson E.K."/>
            <person name="Kunjeti S.G."/>
            <person name="Lamour K."/>
            <person name="Liu Z."/>
            <person name="Ma L."/>
            <person name="Maclean D."/>
            <person name="Chibucos M.C."/>
            <person name="McDonald H."/>
            <person name="McWalters J."/>
            <person name="Meijer H.J."/>
            <person name="Morgan W."/>
            <person name="Morris P.F."/>
            <person name="Munro C.A."/>
            <person name="O'Neill K."/>
            <person name="Ospina-Giraldo M."/>
            <person name="Pinzon A."/>
            <person name="Pritchard L."/>
            <person name="Ramsahoye B."/>
            <person name="Ren Q."/>
            <person name="Restrepo S."/>
            <person name="Roy S."/>
            <person name="Sadanandom A."/>
            <person name="Savidor A."/>
            <person name="Schornack S."/>
            <person name="Schwartz D.C."/>
            <person name="Schumann U.D."/>
            <person name="Schwessinger B."/>
            <person name="Seyer L."/>
            <person name="Sharpe T."/>
            <person name="Silvar C."/>
            <person name="Song J."/>
            <person name="Studholme D.J."/>
            <person name="Sykes S."/>
            <person name="Thines M."/>
            <person name="van de Vondervoort P.J."/>
            <person name="Phuntumart V."/>
            <person name="Wawra S."/>
            <person name="Weide R."/>
            <person name="Win J."/>
            <person name="Young C."/>
            <person name="Zhou S."/>
            <person name="Fry W."/>
            <person name="Meyers B.C."/>
            <person name="van West P."/>
            <person name="Ristaino J."/>
            <person name="Govers F."/>
            <person name="Birch P.R."/>
            <person name="Whisson S.C."/>
            <person name="Judelson H.S."/>
            <person name="Nusbaum C."/>
        </authorList>
    </citation>
    <scope>NUCLEOTIDE SEQUENCE [LARGE SCALE GENOMIC DNA]</scope>
    <source>
        <strain evidence="3">T30-4</strain>
    </source>
</reference>
<feature type="chain" id="PRO_5003012860" description="Secreted RxLR effector peptide protein" evidence="1">
    <location>
        <begin position="22"/>
        <end position="143"/>
    </location>
</feature>
<feature type="signal peptide" evidence="1">
    <location>
        <begin position="1"/>
        <end position="21"/>
    </location>
</feature>
<sequence>MHVSRVFAVASIAVLLTSTNAEAAAYGGTFSGLMLVSPYTIASVDLDHGVDGGKSFLRHHANEIHCDEMEDEERIKRLLSHSSLESFSRHAENMTLSSLHKSSVERLFWKLARKYSPKVVPIPAEFSNFRQRYGSWYYKLYGL</sequence>
<accession>D0NM16</accession>
<dbReference type="VEuPathDB" id="FungiDB:PITG_13453"/>
<name>D0NM16_PHYIT</name>
<dbReference type="KEGG" id="pif:PITG_13453"/>
<keyword evidence="1" id="KW-0732">Signal</keyword>
<evidence type="ECO:0000313" key="2">
    <source>
        <dbReference type="EMBL" id="EEY60737.1"/>
    </source>
</evidence>
<keyword evidence="3" id="KW-1185">Reference proteome</keyword>
<dbReference type="EMBL" id="DS028146">
    <property type="protein sequence ID" value="EEY60737.1"/>
    <property type="molecule type" value="Genomic_DNA"/>
</dbReference>
<dbReference type="RefSeq" id="XP_002899683.1">
    <property type="nucleotide sequence ID" value="XM_002899637.1"/>
</dbReference>
<evidence type="ECO:0000256" key="1">
    <source>
        <dbReference type="SAM" id="SignalP"/>
    </source>
</evidence>
<dbReference type="AlphaFoldDB" id="D0NM16"/>
<dbReference type="HOGENOM" id="CLU_1809949_0_0_1"/>
<proteinExistence type="predicted"/>
<gene>
    <name evidence="2" type="ORF">PITG_13453</name>
</gene>
<dbReference type="Proteomes" id="UP000006643">
    <property type="component" value="Unassembled WGS sequence"/>
</dbReference>
<evidence type="ECO:0000313" key="3">
    <source>
        <dbReference type="Proteomes" id="UP000006643"/>
    </source>
</evidence>
<dbReference type="GeneID" id="9461870"/>
<protein>
    <recommendedName>
        <fullName evidence="4">Secreted RxLR effector peptide protein</fullName>
    </recommendedName>
</protein>
<dbReference type="eggNOG" id="ENOG502RH24">
    <property type="taxonomic scope" value="Eukaryota"/>
</dbReference>
<evidence type="ECO:0008006" key="4">
    <source>
        <dbReference type="Google" id="ProtNLM"/>
    </source>
</evidence>
<organism evidence="2 3">
    <name type="scientific">Phytophthora infestans (strain T30-4)</name>
    <name type="common">Potato late blight agent</name>
    <dbReference type="NCBI Taxonomy" id="403677"/>
    <lineage>
        <taxon>Eukaryota</taxon>
        <taxon>Sar</taxon>
        <taxon>Stramenopiles</taxon>
        <taxon>Oomycota</taxon>
        <taxon>Peronosporomycetes</taxon>
        <taxon>Peronosporales</taxon>
        <taxon>Peronosporaceae</taxon>
        <taxon>Phytophthora</taxon>
    </lineage>
</organism>
<dbReference type="InParanoid" id="D0NM16"/>